<protein>
    <submittedName>
        <fullName evidence="3">Uncharacterized protein</fullName>
    </submittedName>
</protein>
<evidence type="ECO:0000313" key="4">
    <source>
        <dbReference type="Proteomes" id="UP000294933"/>
    </source>
</evidence>
<proteinExistence type="predicted"/>
<feature type="coiled-coil region" evidence="1">
    <location>
        <begin position="130"/>
        <end position="157"/>
    </location>
</feature>
<keyword evidence="4" id="KW-1185">Reference proteome</keyword>
<gene>
    <name evidence="3" type="ORF">BD410DRAFT_810579</name>
</gene>
<dbReference type="STRING" id="50990.A0A4Y7PDR4"/>
<organism evidence="3 4">
    <name type="scientific">Rickenella mellea</name>
    <dbReference type="NCBI Taxonomy" id="50990"/>
    <lineage>
        <taxon>Eukaryota</taxon>
        <taxon>Fungi</taxon>
        <taxon>Dikarya</taxon>
        <taxon>Basidiomycota</taxon>
        <taxon>Agaricomycotina</taxon>
        <taxon>Agaricomycetes</taxon>
        <taxon>Hymenochaetales</taxon>
        <taxon>Rickenellaceae</taxon>
        <taxon>Rickenella</taxon>
    </lineage>
</organism>
<evidence type="ECO:0000256" key="1">
    <source>
        <dbReference type="SAM" id="Coils"/>
    </source>
</evidence>
<dbReference type="AlphaFoldDB" id="A0A4Y7PDR4"/>
<dbReference type="EMBL" id="ML170647">
    <property type="protein sequence ID" value="TDL13405.1"/>
    <property type="molecule type" value="Genomic_DNA"/>
</dbReference>
<keyword evidence="1" id="KW-0175">Coiled coil</keyword>
<dbReference type="VEuPathDB" id="FungiDB:BD410DRAFT_810579"/>
<reference evidence="3 4" key="1">
    <citation type="submission" date="2018-06" db="EMBL/GenBank/DDBJ databases">
        <title>A transcriptomic atlas of mushroom development highlights an independent origin of complex multicellularity.</title>
        <authorList>
            <consortium name="DOE Joint Genome Institute"/>
            <person name="Krizsan K."/>
            <person name="Almasi E."/>
            <person name="Merenyi Z."/>
            <person name="Sahu N."/>
            <person name="Viragh M."/>
            <person name="Koszo T."/>
            <person name="Mondo S."/>
            <person name="Kiss B."/>
            <person name="Balint B."/>
            <person name="Kues U."/>
            <person name="Barry K."/>
            <person name="Hegedus J.C."/>
            <person name="Henrissat B."/>
            <person name="Johnson J."/>
            <person name="Lipzen A."/>
            <person name="Ohm R."/>
            <person name="Nagy I."/>
            <person name="Pangilinan J."/>
            <person name="Yan J."/>
            <person name="Xiong Y."/>
            <person name="Grigoriev I.V."/>
            <person name="Hibbett D.S."/>
            <person name="Nagy L.G."/>
        </authorList>
    </citation>
    <scope>NUCLEOTIDE SEQUENCE [LARGE SCALE GENOMIC DNA]</scope>
    <source>
        <strain evidence="3 4">SZMC22713</strain>
    </source>
</reference>
<dbReference type="Proteomes" id="UP000294933">
    <property type="component" value="Unassembled WGS sequence"/>
</dbReference>
<accession>A0A4Y7PDR4</accession>
<evidence type="ECO:0000313" key="3">
    <source>
        <dbReference type="EMBL" id="TDL13405.1"/>
    </source>
</evidence>
<feature type="region of interest" description="Disordered" evidence="2">
    <location>
        <begin position="1"/>
        <end position="29"/>
    </location>
</feature>
<dbReference type="OrthoDB" id="2656072at2759"/>
<evidence type="ECO:0000256" key="2">
    <source>
        <dbReference type="SAM" id="MobiDB-lite"/>
    </source>
</evidence>
<name>A0A4Y7PDR4_9AGAM</name>
<sequence length="257" mass="29256">MNPRKGTSLQRGGLSKSAAVHTYRGSHRHRGVLRAGNQDERRGVNLEARAAAIVEMAEEDRDAVAQMDRDDNMTYVIEDDGYSVAFQTIPPGDEGYGLSHEGGEHEVFEGFAEDLSKWTGIRRKDTRSRRDRLKISVEQWNDQMESLVDAYLEYNAQDCNESTDRDRDMAPETKSSQSFQIEVVDLFRRKIQHFLPCDSEKYANVTLVRYGCIGASPLHPTIAITLRTLAVYRSTHRVCPRLSIQAEVRKLCHMHKV</sequence>
<feature type="compositionally biased region" description="Polar residues" evidence="2">
    <location>
        <begin position="1"/>
        <end position="10"/>
    </location>
</feature>